<protein>
    <submittedName>
        <fullName evidence="8">Chromate transporter</fullName>
    </submittedName>
</protein>
<proteinExistence type="inferred from homology"/>
<name>A0ABU5DKS8_9BURK</name>
<evidence type="ECO:0000256" key="5">
    <source>
        <dbReference type="ARBA" id="ARBA00022989"/>
    </source>
</evidence>
<dbReference type="Proteomes" id="UP001285263">
    <property type="component" value="Unassembled WGS sequence"/>
</dbReference>
<reference evidence="8 9" key="1">
    <citation type="submission" date="2023-11" db="EMBL/GenBank/DDBJ databases">
        <title>Paucibacter sp. nov., isolated from fresh soil in Korea.</title>
        <authorList>
            <person name="Le N.T.T."/>
        </authorList>
    </citation>
    <scope>NUCLEOTIDE SEQUENCE [LARGE SCALE GENOMIC DNA]</scope>
    <source>
        <strain evidence="8 9">R3-3</strain>
    </source>
</reference>
<evidence type="ECO:0000256" key="7">
    <source>
        <dbReference type="SAM" id="Phobius"/>
    </source>
</evidence>
<dbReference type="PANTHER" id="PTHR43663:SF1">
    <property type="entry name" value="CHROMATE TRANSPORTER"/>
    <property type="match status" value="1"/>
</dbReference>
<evidence type="ECO:0000256" key="2">
    <source>
        <dbReference type="ARBA" id="ARBA00005262"/>
    </source>
</evidence>
<feature type="transmembrane region" description="Helical" evidence="7">
    <location>
        <begin position="18"/>
        <end position="38"/>
    </location>
</feature>
<evidence type="ECO:0000256" key="4">
    <source>
        <dbReference type="ARBA" id="ARBA00022692"/>
    </source>
</evidence>
<comment type="subcellular location">
    <subcellularLocation>
        <location evidence="1">Cell membrane</location>
        <topology evidence="1">Multi-pass membrane protein</topology>
    </subcellularLocation>
</comment>
<keyword evidence="5 7" id="KW-1133">Transmembrane helix</keyword>
<evidence type="ECO:0000313" key="9">
    <source>
        <dbReference type="Proteomes" id="UP001285263"/>
    </source>
</evidence>
<dbReference type="InterPro" id="IPR003370">
    <property type="entry name" value="Chromate_transpt"/>
</dbReference>
<dbReference type="EMBL" id="JAXCLA010000005">
    <property type="protein sequence ID" value="MDY0746295.1"/>
    <property type="molecule type" value="Genomic_DNA"/>
</dbReference>
<keyword evidence="9" id="KW-1185">Reference proteome</keyword>
<dbReference type="PANTHER" id="PTHR43663">
    <property type="entry name" value="CHROMATE TRANSPORT PROTEIN-RELATED"/>
    <property type="match status" value="1"/>
</dbReference>
<dbReference type="Pfam" id="PF02417">
    <property type="entry name" value="Chromate_transp"/>
    <property type="match status" value="1"/>
</dbReference>
<feature type="transmembrane region" description="Helical" evidence="7">
    <location>
        <begin position="148"/>
        <end position="165"/>
    </location>
</feature>
<keyword evidence="6 7" id="KW-0472">Membrane</keyword>
<feature type="transmembrane region" description="Helical" evidence="7">
    <location>
        <begin position="120"/>
        <end position="141"/>
    </location>
</feature>
<evidence type="ECO:0000256" key="3">
    <source>
        <dbReference type="ARBA" id="ARBA00022475"/>
    </source>
</evidence>
<evidence type="ECO:0000256" key="6">
    <source>
        <dbReference type="ARBA" id="ARBA00023136"/>
    </source>
</evidence>
<organism evidence="8 9">
    <name type="scientific">Roseateles agri</name>
    <dbReference type="NCBI Taxonomy" id="3098619"/>
    <lineage>
        <taxon>Bacteria</taxon>
        <taxon>Pseudomonadati</taxon>
        <taxon>Pseudomonadota</taxon>
        <taxon>Betaproteobacteria</taxon>
        <taxon>Burkholderiales</taxon>
        <taxon>Sphaerotilaceae</taxon>
        <taxon>Roseateles</taxon>
    </lineage>
</organism>
<keyword evidence="4 7" id="KW-0812">Transmembrane</keyword>
<gene>
    <name evidence="8" type="ORF">SNE35_17410</name>
</gene>
<feature type="transmembrane region" description="Helical" evidence="7">
    <location>
        <begin position="85"/>
        <end position="108"/>
    </location>
</feature>
<sequence>MSAEEATAATRRPESLRALFLAFTWLALQGFGGVLAVAQRELVEKHRWLTREDFVETLAIAQVLPGPNIVNISLMLGDRFFGLRGAFVAMAGMLLAPSVIVLALAVLYGHLATHPVVVDALRGMGIVAAGLILATGVKLLSSLKKNPIGRWPSLLLAALTVAAMVWLKIPLPWLVLVLGGAGMALAWRKV</sequence>
<comment type="similarity">
    <text evidence="2">Belongs to the chromate ion transporter (CHR) (TC 2.A.51) family.</text>
</comment>
<dbReference type="RefSeq" id="WP_320424197.1">
    <property type="nucleotide sequence ID" value="NZ_JAXCLA010000005.1"/>
</dbReference>
<evidence type="ECO:0000256" key="1">
    <source>
        <dbReference type="ARBA" id="ARBA00004651"/>
    </source>
</evidence>
<accession>A0ABU5DKS8</accession>
<dbReference type="InterPro" id="IPR052518">
    <property type="entry name" value="CHR_Transporter"/>
</dbReference>
<comment type="caution">
    <text evidence="8">The sequence shown here is derived from an EMBL/GenBank/DDBJ whole genome shotgun (WGS) entry which is preliminary data.</text>
</comment>
<evidence type="ECO:0000313" key="8">
    <source>
        <dbReference type="EMBL" id="MDY0746295.1"/>
    </source>
</evidence>
<keyword evidence="3" id="KW-1003">Cell membrane</keyword>